<dbReference type="AlphaFoldDB" id="A0A2U2JBH2"/>
<feature type="transmembrane region" description="Helical" evidence="1">
    <location>
        <begin position="47"/>
        <end position="65"/>
    </location>
</feature>
<keyword evidence="1" id="KW-1133">Transmembrane helix</keyword>
<evidence type="ECO:0000259" key="2">
    <source>
        <dbReference type="PROSITE" id="PS50109"/>
    </source>
</evidence>
<comment type="caution">
    <text evidence="3">The sequence shown here is derived from an EMBL/GenBank/DDBJ whole genome shotgun (WGS) entry which is preliminary data.</text>
</comment>
<dbReference type="PROSITE" id="PS50109">
    <property type="entry name" value="HIS_KIN"/>
    <property type="match status" value="1"/>
</dbReference>
<dbReference type="PANTHER" id="PTHR43065">
    <property type="entry name" value="SENSOR HISTIDINE KINASE"/>
    <property type="match status" value="1"/>
</dbReference>
<dbReference type="OrthoDB" id="9767435at2"/>
<dbReference type="Proteomes" id="UP000245670">
    <property type="component" value="Unassembled WGS sequence"/>
</dbReference>
<dbReference type="InterPro" id="IPR036890">
    <property type="entry name" value="HATPase_C_sf"/>
</dbReference>
<gene>
    <name evidence="3" type="ORF">DIS07_04395</name>
</gene>
<keyword evidence="4" id="KW-1185">Reference proteome</keyword>
<proteinExistence type="predicted"/>
<dbReference type="Pfam" id="PF02518">
    <property type="entry name" value="HATPase_c"/>
    <property type="match status" value="1"/>
</dbReference>
<dbReference type="InterPro" id="IPR011990">
    <property type="entry name" value="TPR-like_helical_dom_sf"/>
</dbReference>
<accession>A0A2U2JBH2</accession>
<dbReference type="EMBL" id="QFFG01000002">
    <property type="protein sequence ID" value="PWG05690.1"/>
    <property type="molecule type" value="Genomic_DNA"/>
</dbReference>
<dbReference type="Gene3D" id="1.25.40.10">
    <property type="entry name" value="Tetratricopeptide repeat domain"/>
    <property type="match status" value="1"/>
</dbReference>
<evidence type="ECO:0000256" key="1">
    <source>
        <dbReference type="SAM" id="Phobius"/>
    </source>
</evidence>
<feature type="transmembrane region" description="Helical" evidence="1">
    <location>
        <begin position="461"/>
        <end position="481"/>
    </location>
</feature>
<dbReference type="InterPro" id="IPR003594">
    <property type="entry name" value="HATPase_dom"/>
</dbReference>
<dbReference type="Gene3D" id="3.30.565.10">
    <property type="entry name" value="Histidine kinase-like ATPase, C-terminal domain"/>
    <property type="match status" value="1"/>
</dbReference>
<dbReference type="InterPro" id="IPR011495">
    <property type="entry name" value="Sig_transdc_His_kin_sub2_dim/P"/>
</dbReference>
<evidence type="ECO:0000313" key="4">
    <source>
        <dbReference type="Proteomes" id="UP000245670"/>
    </source>
</evidence>
<feature type="domain" description="Histidine kinase" evidence="2">
    <location>
        <begin position="511"/>
        <end position="703"/>
    </location>
</feature>
<protein>
    <recommendedName>
        <fullName evidence="2">Histidine kinase domain-containing protein</fullName>
    </recommendedName>
</protein>
<keyword evidence="1" id="KW-0472">Membrane</keyword>
<dbReference type="PANTHER" id="PTHR43065:SF23">
    <property type="entry name" value="SENSOR HISTIDINE KINASE PDTAS"/>
    <property type="match status" value="1"/>
</dbReference>
<name>A0A2U2JBH2_9FLAO</name>
<dbReference type="InterPro" id="IPR005467">
    <property type="entry name" value="His_kinase_dom"/>
</dbReference>
<dbReference type="Gene3D" id="3.30.450.20">
    <property type="entry name" value="PAS domain"/>
    <property type="match status" value="1"/>
</dbReference>
<evidence type="ECO:0000313" key="3">
    <source>
        <dbReference type="EMBL" id="PWG05690.1"/>
    </source>
</evidence>
<dbReference type="SMART" id="SM00387">
    <property type="entry name" value="HATPase_c"/>
    <property type="match status" value="1"/>
</dbReference>
<reference evidence="3 4" key="1">
    <citation type="submission" date="2018-05" db="EMBL/GenBank/DDBJ databases">
        <title>Polaribacter aquimarinus sp. nov., isolated from sediment in a sediment of sea.</title>
        <authorList>
            <person name="Lu D."/>
        </authorList>
    </citation>
    <scope>NUCLEOTIDE SEQUENCE [LARGE SCALE GENOMIC DNA]</scope>
    <source>
        <strain evidence="3 4">ZY113</strain>
    </source>
</reference>
<dbReference type="SUPFAM" id="SSF55874">
    <property type="entry name" value="ATPase domain of HSP90 chaperone/DNA topoisomerase II/histidine kinase"/>
    <property type="match status" value="1"/>
</dbReference>
<keyword evidence="1" id="KW-0812">Transmembrane</keyword>
<organism evidence="3 4">
    <name type="scientific">Polaribacter aquimarinus</name>
    <dbReference type="NCBI Taxonomy" id="2100726"/>
    <lineage>
        <taxon>Bacteria</taxon>
        <taxon>Pseudomonadati</taxon>
        <taxon>Bacteroidota</taxon>
        <taxon>Flavobacteriia</taxon>
        <taxon>Flavobacteriales</taxon>
        <taxon>Flavobacteriaceae</taxon>
    </lineage>
</organism>
<dbReference type="Pfam" id="PF07568">
    <property type="entry name" value="HisKA_2"/>
    <property type="match status" value="1"/>
</dbReference>
<sequence>MQKLMELLSLERKRITDLMYLLPRLRLNKHFFFKIFKTLKHNMFKRFSFFIYYAVFLKNIYVVLYSNKLSRMRLYLLTLVCFLVVNSYGQNSSKKKYSNLVEEFILEKKLDSASYYLDSIIEVSYKNTLNKFIKKENLSYKEYYSFIAKLGNRQSVKYKKISDFINSEIKEPKDKNINLDYAEIKWTQVSKLRDEVGLDEASAIQKDLEKYINQFEDNKPEVLKIKTKIRTHPIVMFQIEKNVKKGKEVIAESLDIAKKLNDKELQIIFLYHLTDFLIIEGKLQEYIEVSEKSLALEKELPRHSNYYYSIIENLIDAYAYKGGNNERVIHLINILYTNPATKIHTYSLYAKIVSRLDKKSTIKEDILKKFNVETVPELTSKFMKLGKNLNPNDFFQVINESSAALAKHGFSDLALRYKDEAIQITQKIYSQDLSKSLANYKTEQAVKEKEKEITHEKEKTALYGIIALLAFILFIITLLVLRKIKKQSKQLSEKNKIIEESLKEKELLVKEVHHRVKNNFQIVSSLLELQTKGIEDEKALELANEGKNRVKSMALIHQKLYQNESGLIDFDEYIKLLIKELSSMYSSTNKVDTSIKSQNIKFDVDTAIPLGLIINEIITNSYKYAFNKGKDNSLSISIEKATEDNYKLVIEDNGPGLEKNFDVKKAKSLGLRLVNRLVKQLHGSVKQSNTAGAKFEIYFKDTSARQLVS</sequence>